<evidence type="ECO:0000313" key="1">
    <source>
        <dbReference type="EMBL" id="GGB84431.1"/>
    </source>
</evidence>
<organism evidence="1 2">
    <name type="scientific">Flavobacterium suaedae</name>
    <dbReference type="NCBI Taxonomy" id="1767027"/>
    <lineage>
        <taxon>Bacteria</taxon>
        <taxon>Pseudomonadati</taxon>
        <taxon>Bacteroidota</taxon>
        <taxon>Flavobacteriia</taxon>
        <taxon>Flavobacteriales</taxon>
        <taxon>Flavobacteriaceae</taxon>
        <taxon>Flavobacterium</taxon>
    </lineage>
</organism>
<accession>A0ABQ1K4W9</accession>
<dbReference type="Proteomes" id="UP000615760">
    <property type="component" value="Unassembled WGS sequence"/>
</dbReference>
<dbReference type="EMBL" id="BMJE01000007">
    <property type="protein sequence ID" value="GGB84431.1"/>
    <property type="molecule type" value="Genomic_DNA"/>
</dbReference>
<keyword evidence="2" id="KW-1185">Reference proteome</keyword>
<gene>
    <name evidence="1" type="ORF">GCM10007424_25580</name>
</gene>
<reference evidence="2" key="1">
    <citation type="journal article" date="2019" name="Int. J. Syst. Evol. Microbiol.">
        <title>The Global Catalogue of Microorganisms (GCM) 10K type strain sequencing project: providing services to taxonomists for standard genome sequencing and annotation.</title>
        <authorList>
            <consortium name="The Broad Institute Genomics Platform"/>
            <consortium name="The Broad Institute Genome Sequencing Center for Infectious Disease"/>
            <person name="Wu L."/>
            <person name="Ma J."/>
        </authorList>
    </citation>
    <scope>NUCLEOTIDE SEQUENCE [LARGE SCALE GENOMIC DNA]</scope>
    <source>
        <strain evidence="2">CGMCC 1.15461</strain>
    </source>
</reference>
<name>A0ABQ1K4W9_9FLAO</name>
<proteinExistence type="predicted"/>
<comment type="caution">
    <text evidence="1">The sequence shown here is derived from an EMBL/GenBank/DDBJ whole genome shotgun (WGS) entry which is preliminary data.</text>
</comment>
<sequence length="416" mass="49260">MATPSKSTTIEDDLHRLRNFTQQNSVNDDIYNSDNLLSQIPDQLPTDSLSRNTFIKLPICESLEGFDVKGPIKELMIYSLGSWGDNADSVRDKQGNVFYLSNRVMFHHTGRVMSESKYGYKYFFDANDNMLMADLNGDVRRYYYNKDHLPLYCVIYDKNWEDLHFEEVHFFENNYATDRTEVKTKMFFYEDAEVYSDYAIYNFNGDVVYQRFSSLIDNNDLESLYEYQKINRKQFLKKEIQKAREGRAKLNELYEYDSKGNVLKSYINMGPAEGNLTEITYLNDNEYKQTLYRLKGSSITDPFVYPYRIYLSETKVTLDNKGNILTREYKDSDSHSFDEFESEYDQYGNKTFLKHYQSNISSNDTVKAERTLKSSYIYKIKYYKKGEKAKPYIPNLNNKREMYNKRIIDSIQKVIL</sequence>
<evidence type="ECO:0000313" key="2">
    <source>
        <dbReference type="Proteomes" id="UP000615760"/>
    </source>
</evidence>
<evidence type="ECO:0008006" key="3">
    <source>
        <dbReference type="Google" id="ProtNLM"/>
    </source>
</evidence>
<protein>
    <recommendedName>
        <fullName evidence="3">Sugar-binding protein</fullName>
    </recommendedName>
</protein>